<dbReference type="InterPro" id="IPR010982">
    <property type="entry name" value="Lambda_DNA-bd_dom_sf"/>
</dbReference>
<dbReference type="SUPFAM" id="SSF47413">
    <property type="entry name" value="lambda repressor-like DNA-binding domains"/>
    <property type="match status" value="1"/>
</dbReference>
<proteinExistence type="predicted"/>
<sequence>MTEKAKKITLDDIAAETKLSKFSVSRAIAGKSGVSKETRKQVLDACERLGYVRKKAQNSGKKYVLFIIPKYDAQDTGFWMKVMLGVENALALIGYSLHLKVTSDVEDSLVEQEAEEAAGILFAGYKSLSFVEKAAVYDRPMMILTYPPYNLFPYDTMHFADREGAFCLCERLIRMGHTRIGYYGSLERPSMKKRFDGVKEAAAQYGVVISNIWDKENYFESSDLVHELQDLKNNGSLPSLIICSTDTYAQSLIFLLNKMGIEVPEDVSVTGFNNDLDDHLPIPLTSVGFNKREYGRLVVHYLMDRIENPGLAVRRISIVPQLVLGATTKAVD</sequence>
<dbReference type="RefSeq" id="WP_007866884.1">
    <property type="nucleotide sequence ID" value="NZ_KQ235878.1"/>
</dbReference>
<evidence type="ECO:0000313" key="6">
    <source>
        <dbReference type="Proteomes" id="UP000037392"/>
    </source>
</evidence>
<dbReference type="InterPro" id="IPR000843">
    <property type="entry name" value="HTH_LacI"/>
</dbReference>
<dbReference type="GO" id="GO:0000976">
    <property type="term" value="F:transcription cis-regulatory region binding"/>
    <property type="evidence" value="ECO:0007669"/>
    <property type="project" value="TreeGrafter"/>
</dbReference>
<dbReference type="SUPFAM" id="SSF53822">
    <property type="entry name" value="Periplasmic binding protein-like I"/>
    <property type="match status" value="1"/>
</dbReference>
<feature type="domain" description="HTH lacI-type" evidence="4">
    <location>
        <begin position="8"/>
        <end position="61"/>
    </location>
</feature>
<dbReference type="Proteomes" id="UP000037392">
    <property type="component" value="Unassembled WGS sequence"/>
</dbReference>
<keyword evidence="2" id="KW-0238">DNA-binding</keyword>
<keyword evidence="3" id="KW-0804">Transcription</keyword>
<dbReference type="Pfam" id="PF13377">
    <property type="entry name" value="Peripla_BP_3"/>
    <property type="match status" value="1"/>
</dbReference>
<dbReference type="GeneID" id="93164227"/>
<accession>A0A0J9C3U0</accession>
<dbReference type="PANTHER" id="PTHR30146:SF109">
    <property type="entry name" value="HTH-TYPE TRANSCRIPTIONAL REGULATOR GALS"/>
    <property type="match status" value="1"/>
</dbReference>
<dbReference type="PROSITE" id="PS50932">
    <property type="entry name" value="HTH_LACI_2"/>
    <property type="match status" value="1"/>
</dbReference>
<dbReference type="PANTHER" id="PTHR30146">
    <property type="entry name" value="LACI-RELATED TRANSCRIPTIONAL REPRESSOR"/>
    <property type="match status" value="1"/>
</dbReference>
<dbReference type="OrthoDB" id="2026446at2"/>
<dbReference type="InterPro" id="IPR046335">
    <property type="entry name" value="LacI/GalR-like_sensor"/>
</dbReference>
<evidence type="ECO:0000313" key="5">
    <source>
        <dbReference type="EMBL" id="KMW19832.1"/>
    </source>
</evidence>
<dbReference type="Gene3D" id="3.40.50.2300">
    <property type="match status" value="2"/>
</dbReference>
<evidence type="ECO:0000256" key="2">
    <source>
        <dbReference type="ARBA" id="ARBA00023125"/>
    </source>
</evidence>
<reference evidence="5 6" key="1">
    <citation type="submission" date="2011-04" db="EMBL/GenBank/DDBJ databases">
        <title>The Genome Sequence of Clostridium citroniae WAL-19142.</title>
        <authorList>
            <consortium name="The Broad Institute Genome Sequencing Platform"/>
            <person name="Earl A."/>
            <person name="Ward D."/>
            <person name="Feldgarden M."/>
            <person name="Gevers D."/>
            <person name="Warren Y.A."/>
            <person name="Tyrrell K.L."/>
            <person name="Citron D.M."/>
            <person name="Goldstein E.J."/>
            <person name="Daigneault M."/>
            <person name="Allen-Vercoe E."/>
            <person name="Young S.K."/>
            <person name="Zeng Q."/>
            <person name="Gargeya S."/>
            <person name="Fitzgerald M."/>
            <person name="Haas B."/>
            <person name="Abouelleil A."/>
            <person name="Alvarado L."/>
            <person name="Arachchi H.M."/>
            <person name="Berlin A."/>
            <person name="Brown A."/>
            <person name="Chapman S.B."/>
            <person name="Chen Z."/>
            <person name="Dunbar C."/>
            <person name="Freedman E."/>
            <person name="Gearin G."/>
            <person name="Gellesch M."/>
            <person name="Goldberg J."/>
            <person name="Griggs A."/>
            <person name="Gujja S."/>
            <person name="Heilman E.R."/>
            <person name="Heiman D."/>
            <person name="Howarth C."/>
            <person name="Larson L."/>
            <person name="Lui A."/>
            <person name="MacDonald P.J."/>
            <person name="Mehta T."/>
            <person name="Montmayeur A."/>
            <person name="Murphy C."/>
            <person name="Neiman D."/>
            <person name="Pearson M."/>
            <person name="Priest M."/>
            <person name="Roberts A."/>
            <person name="Saif S."/>
            <person name="Shea T."/>
            <person name="Shenoy N."/>
            <person name="Sisk P."/>
            <person name="Stolte C."/>
            <person name="Sykes S."/>
            <person name="White J."/>
            <person name="Yandava C."/>
            <person name="Wortman J."/>
            <person name="Nusbaum C."/>
            <person name="Birren B."/>
        </authorList>
    </citation>
    <scope>NUCLEOTIDE SEQUENCE [LARGE SCALE GENOMIC DNA]</scope>
    <source>
        <strain evidence="5 6">WAL-19142</strain>
    </source>
</reference>
<dbReference type="GO" id="GO:0003700">
    <property type="term" value="F:DNA-binding transcription factor activity"/>
    <property type="evidence" value="ECO:0007669"/>
    <property type="project" value="TreeGrafter"/>
</dbReference>
<protein>
    <recommendedName>
        <fullName evidence="4">HTH lacI-type domain-containing protein</fullName>
    </recommendedName>
</protein>
<keyword evidence="1" id="KW-0805">Transcription regulation</keyword>
<dbReference type="CDD" id="cd01392">
    <property type="entry name" value="HTH_LacI"/>
    <property type="match status" value="1"/>
</dbReference>
<dbReference type="PATRIC" id="fig|742734.4.peg.2757"/>
<name>A0A0J9C3U0_9FIRM</name>
<evidence type="ECO:0000256" key="3">
    <source>
        <dbReference type="ARBA" id="ARBA00023163"/>
    </source>
</evidence>
<dbReference type="EMBL" id="ADLK01000020">
    <property type="protein sequence ID" value="KMW19832.1"/>
    <property type="molecule type" value="Genomic_DNA"/>
</dbReference>
<dbReference type="SMART" id="SM00354">
    <property type="entry name" value="HTH_LACI"/>
    <property type="match status" value="1"/>
</dbReference>
<dbReference type="Gene3D" id="1.10.260.40">
    <property type="entry name" value="lambda repressor-like DNA-binding domains"/>
    <property type="match status" value="1"/>
</dbReference>
<evidence type="ECO:0000256" key="1">
    <source>
        <dbReference type="ARBA" id="ARBA00023015"/>
    </source>
</evidence>
<evidence type="ECO:0000259" key="4">
    <source>
        <dbReference type="PROSITE" id="PS50932"/>
    </source>
</evidence>
<organism evidence="5 6">
    <name type="scientific">[Clostridium] citroniae WAL-19142</name>
    <dbReference type="NCBI Taxonomy" id="742734"/>
    <lineage>
        <taxon>Bacteria</taxon>
        <taxon>Bacillati</taxon>
        <taxon>Bacillota</taxon>
        <taxon>Clostridia</taxon>
        <taxon>Lachnospirales</taxon>
        <taxon>Lachnospiraceae</taxon>
        <taxon>Enterocloster</taxon>
    </lineage>
</organism>
<dbReference type="InterPro" id="IPR028082">
    <property type="entry name" value="Peripla_BP_I"/>
</dbReference>
<dbReference type="Pfam" id="PF00356">
    <property type="entry name" value="LacI"/>
    <property type="match status" value="1"/>
</dbReference>
<gene>
    <name evidence="5" type="ORF">HMPREF9470_02572</name>
</gene>
<dbReference type="AlphaFoldDB" id="A0A0J9C3U0"/>
<comment type="caution">
    <text evidence="5">The sequence shown here is derived from an EMBL/GenBank/DDBJ whole genome shotgun (WGS) entry which is preliminary data.</text>
</comment>